<dbReference type="AlphaFoldDB" id="A0A0F9SVF3"/>
<gene>
    <name evidence="1" type="ORF">LCGC14_0405190</name>
</gene>
<accession>A0A0F9SVF3</accession>
<reference evidence="1" key="1">
    <citation type="journal article" date="2015" name="Nature">
        <title>Complex archaea that bridge the gap between prokaryotes and eukaryotes.</title>
        <authorList>
            <person name="Spang A."/>
            <person name="Saw J.H."/>
            <person name="Jorgensen S.L."/>
            <person name="Zaremba-Niedzwiedzka K."/>
            <person name="Martijn J."/>
            <person name="Lind A.E."/>
            <person name="van Eijk R."/>
            <person name="Schleper C."/>
            <person name="Guy L."/>
            <person name="Ettema T.J."/>
        </authorList>
    </citation>
    <scope>NUCLEOTIDE SEQUENCE</scope>
</reference>
<protein>
    <submittedName>
        <fullName evidence="1">Uncharacterized protein</fullName>
    </submittedName>
</protein>
<dbReference type="EMBL" id="LAZR01000352">
    <property type="protein sequence ID" value="KKN72965.1"/>
    <property type="molecule type" value="Genomic_DNA"/>
</dbReference>
<comment type="caution">
    <text evidence="1">The sequence shown here is derived from an EMBL/GenBank/DDBJ whole genome shotgun (WGS) entry which is preliminary data.</text>
</comment>
<evidence type="ECO:0000313" key="1">
    <source>
        <dbReference type="EMBL" id="KKN72965.1"/>
    </source>
</evidence>
<organism evidence="1">
    <name type="scientific">marine sediment metagenome</name>
    <dbReference type="NCBI Taxonomy" id="412755"/>
    <lineage>
        <taxon>unclassified sequences</taxon>
        <taxon>metagenomes</taxon>
        <taxon>ecological metagenomes</taxon>
    </lineage>
</organism>
<name>A0A0F9SVF3_9ZZZZ</name>
<sequence>MLSIEGAIDEYGDNWDDGLLGIQRDINGAIEAIFTSEQGKVVRDNDSKKINNLLDALERYFKTTTY</sequence>
<proteinExistence type="predicted"/>